<feature type="coiled-coil region" evidence="1">
    <location>
        <begin position="352"/>
        <end position="379"/>
    </location>
</feature>
<comment type="caution">
    <text evidence="3">The sequence shown here is derived from an EMBL/GenBank/DDBJ whole genome shotgun (WGS) entry which is preliminary data.</text>
</comment>
<proteinExistence type="predicted"/>
<protein>
    <submittedName>
        <fullName evidence="3">Methyltransferase domain-containing protein</fullName>
    </submittedName>
</protein>
<dbReference type="OrthoDB" id="210346at2"/>
<dbReference type="Pfam" id="PF13489">
    <property type="entry name" value="Methyltransf_23"/>
    <property type="match status" value="1"/>
</dbReference>
<accession>A0A5R9J935</accession>
<feature type="region of interest" description="Disordered" evidence="2">
    <location>
        <begin position="1"/>
        <end position="39"/>
    </location>
</feature>
<name>A0A5R9J935_9PROT</name>
<dbReference type="GO" id="GO:0008168">
    <property type="term" value="F:methyltransferase activity"/>
    <property type="evidence" value="ECO:0007669"/>
    <property type="project" value="UniProtKB-KW"/>
</dbReference>
<keyword evidence="3" id="KW-0489">Methyltransferase</keyword>
<keyword evidence="4" id="KW-1185">Reference proteome</keyword>
<dbReference type="AlphaFoldDB" id="A0A5R9J935"/>
<keyword evidence="1" id="KW-0175">Coiled coil</keyword>
<dbReference type="GO" id="GO:0032259">
    <property type="term" value="P:methylation"/>
    <property type="evidence" value="ECO:0007669"/>
    <property type="project" value="UniProtKB-KW"/>
</dbReference>
<evidence type="ECO:0000256" key="2">
    <source>
        <dbReference type="SAM" id="MobiDB-lite"/>
    </source>
</evidence>
<sequence>MSRRRSGRASNREVAGSGPGGLPSAQRRMGQECPSVSSRTETLLGAYPRDSRIIEIGPSFNPIAPKADGWNSQTIDHLSREGLVEKYAGLPGIDPGRIETVDFVWKGGSLSDAVPEAQHGSFDIFLASHVIEHTPDLVAFLQAAQTLLKPDGAVVLAVPDKRYCFDYFQPLTTTGQVLEAHAERRTRHTGERAFDHYAYAVTDGGVESWGQHPIRGIRLLHSLNKAADHYAFYESSENYHDLHAWHFVPKSFELLILELSRLGKIDLHVERSAAPGAHEFFVWLRRGAAQRTAAMTAEVLEARRVELLKNALLEQQSQIDWLLAAEPDLTREDGGLSTWATPVRYERTHAALMRSEAERARSEAEAAGLRDRLEVALQQVAALEGSTSWRVTAPLRSLVQRLQQVRVRR</sequence>
<dbReference type="Gene3D" id="3.40.50.150">
    <property type="entry name" value="Vaccinia Virus protein VP39"/>
    <property type="match status" value="1"/>
</dbReference>
<keyword evidence="3" id="KW-0808">Transferase</keyword>
<dbReference type="Proteomes" id="UP000305654">
    <property type="component" value="Unassembled WGS sequence"/>
</dbReference>
<evidence type="ECO:0000256" key="1">
    <source>
        <dbReference type="SAM" id="Coils"/>
    </source>
</evidence>
<dbReference type="SUPFAM" id="SSF53335">
    <property type="entry name" value="S-adenosyl-L-methionine-dependent methyltransferases"/>
    <property type="match status" value="1"/>
</dbReference>
<evidence type="ECO:0000313" key="4">
    <source>
        <dbReference type="Proteomes" id="UP000305654"/>
    </source>
</evidence>
<reference evidence="3 4" key="1">
    <citation type="submission" date="2019-05" db="EMBL/GenBank/DDBJ databases">
        <authorList>
            <person name="Pankratov T."/>
            <person name="Grouzdev D."/>
        </authorList>
    </citation>
    <scope>NUCLEOTIDE SEQUENCE [LARGE SCALE GENOMIC DNA]</scope>
    <source>
        <strain evidence="3 4">KEBCLARHB70R</strain>
    </source>
</reference>
<gene>
    <name evidence="3" type="ORF">FE263_07815</name>
</gene>
<organism evidence="3 4">
    <name type="scientific">Lichenicoccus roseus</name>
    <dbReference type="NCBI Taxonomy" id="2683649"/>
    <lineage>
        <taxon>Bacteria</taxon>
        <taxon>Pseudomonadati</taxon>
        <taxon>Pseudomonadota</taxon>
        <taxon>Alphaproteobacteria</taxon>
        <taxon>Acetobacterales</taxon>
        <taxon>Acetobacteraceae</taxon>
        <taxon>Lichenicoccus</taxon>
    </lineage>
</organism>
<evidence type="ECO:0000313" key="3">
    <source>
        <dbReference type="EMBL" id="TLU73303.1"/>
    </source>
</evidence>
<dbReference type="InterPro" id="IPR029063">
    <property type="entry name" value="SAM-dependent_MTases_sf"/>
</dbReference>
<dbReference type="EMBL" id="VCDI01000002">
    <property type="protein sequence ID" value="TLU73303.1"/>
    <property type="molecule type" value="Genomic_DNA"/>
</dbReference>